<organism evidence="12 13">
    <name type="scientific">Trichomalopsis sarcophagae</name>
    <dbReference type="NCBI Taxonomy" id="543379"/>
    <lineage>
        <taxon>Eukaryota</taxon>
        <taxon>Metazoa</taxon>
        <taxon>Ecdysozoa</taxon>
        <taxon>Arthropoda</taxon>
        <taxon>Hexapoda</taxon>
        <taxon>Insecta</taxon>
        <taxon>Pterygota</taxon>
        <taxon>Neoptera</taxon>
        <taxon>Endopterygota</taxon>
        <taxon>Hymenoptera</taxon>
        <taxon>Apocrita</taxon>
        <taxon>Proctotrupomorpha</taxon>
        <taxon>Chalcidoidea</taxon>
        <taxon>Pteromalidae</taxon>
        <taxon>Pteromalinae</taxon>
        <taxon>Trichomalopsis</taxon>
    </lineage>
</organism>
<feature type="non-terminal residue" evidence="12">
    <location>
        <position position="1"/>
    </location>
</feature>
<dbReference type="GO" id="GO:0051480">
    <property type="term" value="P:regulation of cytosolic calcium ion concentration"/>
    <property type="evidence" value="ECO:0007669"/>
    <property type="project" value="TreeGrafter"/>
</dbReference>
<keyword evidence="6 10" id="KW-0472">Membrane</keyword>
<comment type="caution">
    <text evidence="12">The sequence shown here is derived from an EMBL/GenBank/DDBJ whole genome shotgun (WGS) entry which is preliminary data.</text>
</comment>
<dbReference type="OrthoDB" id="195446at2759"/>
<feature type="repeat" description="ANK" evidence="8">
    <location>
        <begin position="143"/>
        <end position="175"/>
    </location>
</feature>
<evidence type="ECO:0000256" key="8">
    <source>
        <dbReference type="PROSITE-ProRule" id="PRU00023"/>
    </source>
</evidence>
<evidence type="ECO:0000256" key="1">
    <source>
        <dbReference type="ARBA" id="ARBA00004141"/>
    </source>
</evidence>
<dbReference type="STRING" id="543379.A0A232FHL8"/>
<dbReference type="SUPFAM" id="SSF48403">
    <property type="entry name" value="Ankyrin repeat"/>
    <property type="match status" value="1"/>
</dbReference>
<feature type="region of interest" description="Disordered" evidence="9">
    <location>
        <begin position="827"/>
        <end position="875"/>
    </location>
</feature>
<feature type="transmembrane region" description="Helical" evidence="10">
    <location>
        <begin position="371"/>
        <end position="391"/>
    </location>
</feature>
<dbReference type="PRINTS" id="PR01097">
    <property type="entry name" value="TRNSRECEPTRP"/>
</dbReference>
<dbReference type="Gene3D" id="1.25.40.20">
    <property type="entry name" value="Ankyrin repeat-containing domain"/>
    <property type="match status" value="2"/>
</dbReference>
<feature type="region of interest" description="Disordered" evidence="9">
    <location>
        <begin position="1082"/>
        <end position="1109"/>
    </location>
</feature>
<dbReference type="AlphaFoldDB" id="A0A232FHL8"/>
<dbReference type="GO" id="GO:0005886">
    <property type="term" value="C:plasma membrane"/>
    <property type="evidence" value="ECO:0007669"/>
    <property type="project" value="TreeGrafter"/>
</dbReference>
<feature type="compositionally biased region" description="Polar residues" evidence="9">
    <location>
        <begin position="852"/>
        <end position="866"/>
    </location>
</feature>
<gene>
    <name evidence="12" type="ORF">TSAR_008295</name>
</gene>
<evidence type="ECO:0000256" key="10">
    <source>
        <dbReference type="SAM" id="Phobius"/>
    </source>
</evidence>
<dbReference type="PROSITE" id="PS50297">
    <property type="entry name" value="ANK_REP_REGION"/>
    <property type="match status" value="4"/>
</dbReference>
<dbReference type="InterPro" id="IPR005821">
    <property type="entry name" value="Ion_trans_dom"/>
</dbReference>
<sequence>TVRELLTHVPGTVKSEPPTGGSLVGELGNESGMTPLHLAAYSGNENVVRLLLNSAGVQNNIVLCTATQVEAATTENGFNPLHLACFGGHITVVGLLLSRSAELLHSSDRYGKTGLHIAATHGHYQMVEVLLGQGAEINATDKNGWTPLHCAARAGHLDVVQLLVQSGASPKSETNLGSAPIWFAASEGHNDVLKYLMEKEHDTYALMEDRRFVYNMMVCSKSHNNKPIEEFVLVSPAPVDTAAKLSNIYMKLSEKEKERAKDLIAAGKQCEAMATELLALAAGADSAGRILTSMDRRNVEFLDVLIENEQKEVIAHTVVQRYLQELWRGSLNWNGFRTILLFIVFVICPPVWMVFALPLGHKYNNVPIIKFMAYLTSHIYLMVFLALVGILPIYPVNREPLTPYWYEWCLLVMLSGLLLFELTNPSDKSGLGWIKLAVLLFGICGVFVHLLGQSGFVKKNNWGTLLYIRNQFFALSFLLACVQILDFLSFHHLFGPWAIIIGNLMKDLARFLAVLAIFVFGFSMHFVALNQAFKEDKQKDTNKRPAFSDGKFGGLAFRIFIYTYTEREAMKIKSFGNCSMLEMVAQNLTEWEMIDIPPPQPVVPHRRFGRYKKKNECCDESSRDLKMNPVLAFEYLFFAVFGQTTHSELKVEQNQPEWTSSLFKLAFGVYMLVSVVVLINLLIAMMSDTYQRIQAQSDIEWKYGLSKLIRNMHRTTTAPSPLNLFTTWIVYFIKQCKQRTASKKRPSLVHMMGLQRAGRMSPRSKMGAKWLSKVKKGGGQVRPNKDSVTLSVMHLSPLGSQLSFNSATRIENVVDWDAIRKKYLALTGNEPEKEPEKDEKDSDEDKEEDHQQANNNSAFGTPSGQSDKGRPTRPIEIPVEMWPPQAIELLFFAIFGQTTHDGFRVVPRDKQAPWTIGMFKLAFAIYMLVSVVVLINLLIAMMSDTYQRIQAQSDIEWKYGLSKLIRNMHRTTTAPSPLNLITSWLTYLFRLCKKRKQKKDRPSLVNMMGLRQGGRLSARSKAGTKWLSKVKKTSQVAHKDSVTLSVMHLSPLGSQLSFGNATRIESVVDWDVVRRKYRELQGEVSDKSGMDSKDDSEADSQLMPVDDATPSLVGSQATLIASTS</sequence>
<evidence type="ECO:0000259" key="11">
    <source>
        <dbReference type="Pfam" id="PF00520"/>
    </source>
</evidence>
<keyword evidence="5" id="KW-0406">Ion transport</keyword>
<feature type="repeat" description="ANK" evidence="8">
    <location>
        <begin position="31"/>
        <end position="53"/>
    </location>
</feature>
<evidence type="ECO:0000256" key="2">
    <source>
        <dbReference type="ARBA" id="ARBA00022448"/>
    </source>
</evidence>
<feature type="transmembrane region" description="Helical" evidence="10">
    <location>
        <begin position="472"/>
        <end position="490"/>
    </location>
</feature>
<dbReference type="InterPro" id="IPR036770">
    <property type="entry name" value="Ankyrin_rpt-contain_sf"/>
</dbReference>
<dbReference type="EMBL" id="NNAY01000216">
    <property type="protein sequence ID" value="OXU29958.1"/>
    <property type="molecule type" value="Genomic_DNA"/>
</dbReference>
<dbReference type="PANTHER" id="PTHR10117:SF54">
    <property type="entry name" value="TRANSIENT RECEPTOR POTENTIAL-GAMMA PROTEIN"/>
    <property type="match status" value="1"/>
</dbReference>
<proteinExistence type="predicted"/>
<feature type="transmembrane region" description="Helical" evidence="10">
    <location>
        <begin position="339"/>
        <end position="359"/>
    </location>
</feature>
<protein>
    <recommendedName>
        <fullName evidence="11">Ion transport domain-containing protein</fullName>
    </recommendedName>
</protein>
<evidence type="ECO:0000313" key="13">
    <source>
        <dbReference type="Proteomes" id="UP000215335"/>
    </source>
</evidence>
<evidence type="ECO:0000313" key="12">
    <source>
        <dbReference type="EMBL" id="OXU29958.1"/>
    </source>
</evidence>
<dbReference type="InterPro" id="IPR002153">
    <property type="entry name" value="TRPC_channel"/>
</dbReference>
<keyword evidence="4 10" id="KW-1133">Transmembrane helix</keyword>
<dbReference type="GO" id="GO:0034703">
    <property type="term" value="C:cation channel complex"/>
    <property type="evidence" value="ECO:0007669"/>
    <property type="project" value="TreeGrafter"/>
</dbReference>
<comment type="subcellular location">
    <subcellularLocation>
        <location evidence="1">Membrane</location>
        <topology evidence="1">Multi-pass membrane protein</topology>
    </subcellularLocation>
</comment>
<keyword evidence="8" id="KW-0040">ANK repeat</keyword>
<dbReference type="Pfam" id="PF00520">
    <property type="entry name" value="Ion_trans"/>
    <property type="match status" value="1"/>
</dbReference>
<feature type="transmembrane region" description="Helical" evidence="10">
    <location>
        <begin position="432"/>
        <end position="452"/>
    </location>
</feature>
<dbReference type="PRINTS" id="PR01415">
    <property type="entry name" value="ANKYRIN"/>
</dbReference>
<dbReference type="InterPro" id="IPR002110">
    <property type="entry name" value="Ankyrin_rpt"/>
</dbReference>
<evidence type="ECO:0000256" key="4">
    <source>
        <dbReference type="ARBA" id="ARBA00022989"/>
    </source>
</evidence>
<evidence type="ECO:0000256" key="7">
    <source>
        <dbReference type="ARBA" id="ARBA00023303"/>
    </source>
</evidence>
<evidence type="ECO:0000256" key="5">
    <source>
        <dbReference type="ARBA" id="ARBA00023065"/>
    </source>
</evidence>
<keyword evidence="3 10" id="KW-0812">Transmembrane</keyword>
<feature type="domain" description="Ion transport" evidence="11">
    <location>
        <begin position="430"/>
        <end position="697"/>
    </location>
</feature>
<dbReference type="Proteomes" id="UP000215335">
    <property type="component" value="Unassembled WGS sequence"/>
</dbReference>
<dbReference type="GO" id="GO:0070679">
    <property type="term" value="F:inositol 1,4,5 trisphosphate binding"/>
    <property type="evidence" value="ECO:0007669"/>
    <property type="project" value="TreeGrafter"/>
</dbReference>
<feature type="repeat" description="ANK" evidence="8">
    <location>
        <begin position="76"/>
        <end position="108"/>
    </location>
</feature>
<evidence type="ECO:0000256" key="3">
    <source>
        <dbReference type="ARBA" id="ARBA00022692"/>
    </source>
</evidence>
<feature type="transmembrane region" description="Helical" evidence="10">
    <location>
        <begin position="662"/>
        <end position="683"/>
    </location>
</feature>
<dbReference type="PANTHER" id="PTHR10117">
    <property type="entry name" value="TRANSIENT RECEPTOR POTENTIAL CHANNEL"/>
    <property type="match status" value="1"/>
</dbReference>
<feature type="transmembrane region" description="Helical" evidence="10">
    <location>
        <begin position="511"/>
        <end position="533"/>
    </location>
</feature>
<keyword evidence="2" id="KW-0813">Transport</keyword>
<reference evidence="12 13" key="1">
    <citation type="journal article" date="2017" name="Curr. Biol.">
        <title>The Evolution of Venom by Co-option of Single-Copy Genes.</title>
        <authorList>
            <person name="Martinson E.O."/>
            <person name="Mrinalini"/>
            <person name="Kelkar Y.D."/>
            <person name="Chang C.H."/>
            <person name="Werren J.H."/>
        </authorList>
    </citation>
    <scope>NUCLEOTIDE SEQUENCE [LARGE SCALE GENOMIC DNA]</scope>
    <source>
        <strain evidence="12 13">Alberta</strain>
        <tissue evidence="12">Whole body</tissue>
    </source>
</reference>
<feature type="repeat" description="ANK" evidence="8">
    <location>
        <begin position="110"/>
        <end position="142"/>
    </location>
</feature>
<accession>A0A232FHL8</accession>
<dbReference type="GO" id="GO:0015279">
    <property type="term" value="F:store-operated calcium channel activity"/>
    <property type="evidence" value="ECO:0007669"/>
    <property type="project" value="TreeGrafter"/>
</dbReference>
<keyword evidence="7" id="KW-0407">Ion channel</keyword>
<feature type="transmembrane region" description="Helical" evidence="10">
    <location>
        <begin position="918"/>
        <end position="939"/>
    </location>
</feature>
<name>A0A232FHL8_9HYME</name>
<dbReference type="SMART" id="SM00248">
    <property type="entry name" value="ANK"/>
    <property type="match status" value="5"/>
</dbReference>
<evidence type="ECO:0000256" key="6">
    <source>
        <dbReference type="ARBA" id="ARBA00023136"/>
    </source>
</evidence>
<evidence type="ECO:0000256" key="9">
    <source>
        <dbReference type="SAM" id="MobiDB-lite"/>
    </source>
</evidence>
<dbReference type="Pfam" id="PF12796">
    <property type="entry name" value="Ank_2"/>
    <property type="match status" value="1"/>
</dbReference>
<keyword evidence="13" id="KW-1185">Reference proteome</keyword>
<dbReference type="PROSITE" id="PS50088">
    <property type="entry name" value="ANK_REPEAT"/>
    <property type="match status" value="4"/>
</dbReference>
<dbReference type="Pfam" id="PF00023">
    <property type="entry name" value="Ank"/>
    <property type="match status" value="2"/>
</dbReference>
<feature type="compositionally biased region" description="Basic and acidic residues" evidence="9">
    <location>
        <begin position="1082"/>
        <end position="1095"/>
    </location>
</feature>
<feature type="compositionally biased region" description="Basic and acidic residues" evidence="9">
    <location>
        <begin position="830"/>
        <end position="840"/>
    </location>
</feature>